<proteinExistence type="predicted"/>
<comment type="caution">
    <text evidence="1">The sequence shown here is derived from an EMBL/GenBank/DDBJ whole genome shotgun (WGS) entry which is preliminary data.</text>
</comment>
<gene>
    <name evidence="1" type="ORF">rsdtw13_22550</name>
</gene>
<reference evidence="1" key="1">
    <citation type="journal article" date="2025" name="Int. J. Syst. Evol. Microbiol.">
        <title>Inconstantimicrobium mannanitabidum sp. nov., a novel member of the family Clostridiaceae isolated from anoxic soil under the treatment of reductive soil disinfestation.</title>
        <authorList>
            <person name="Ueki A."/>
            <person name="Tonouchi A."/>
            <person name="Honma S."/>
            <person name="Kaku N."/>
            <person name="Ueki K."/>
        </authorList>
    </citation>
    <scope>NUCLEOTIDE SEQUENCE</scope>
    <source>
        <strain evidence="1">TW13</strain>
    </source>
</reference>
<organism evidence="1 2">
    <name type="scientific">Inconstantimicrobium mannanitabidum</name>
    <dbReference type="NCBI Taxonomy" id="1604901"/>
    <lineage>
        <taxon>Bacteria</taxon>
        <taxon>Bacillati</taxon>
        <taxon>Bacillota</taxon>
        <taxon>Clostridia</taxon>
        <taxon>Eubacteriales</taxon>
        <taxon>Clostridiaceae</taxon>
        <taxon>Inconstantimicrobium</taxon>
    </lineage>
</organism>
<dbReference type="EMBL" id="BROD01000001">
    <property type="protein sequence ID" value="GKX66997.1"/>
    <property type="molecule type" value="Genomic_DNA"/>
</dbReference>
<evidence type="ECO:0000313" key="2">
    <source>
        <dbReference type="Proteomes" id="UP001058074"/>
    </source>
</evidence>
<dbReference type="Proteomes" id="UP001058074">
    <property type="component" value="Unassembled WGS sequence"/>
</dbReference>
<evidence type="ECO:0000313" key="1">
    <source>
        <dbReference type="EMBL" id="GKX66997.1"/>
    </source>
</evidence>
<name>A0ACB5RCJ8_9CLOT</name>
<accession>A0ACB5RCJ8</accession>
<sequence>MCDWKKLKIDGIASIEKCVAEFDIMEFIKTPYGKFKVKIYEKQNGKFCGYTNLKIRDEDGCHFGAVGYGNTIEDALKDTIKDFKSMLEEKDIWHEAMTIRQLKNN</sequence>
<protein>
    <submittedName>
        <fullName evidence="1">Uncharacterized protein</fullName>
    </submittedName>
</protein>
<keyword evidence="2" id="KW-1185">Reference proteome</keyword>